<dbReference type="Proteomes" id="UP000011690">
    <property type="component" value="Unassembled WGS sequence"/>
</dbReference>
<evidence type="ECO:0000313" key="2">
    <source>
        <dbReference type="Proteomes" id="UP000011690"/>
    </source>
</evidence>
<dbReference type="AlphaFoldDB" id="L9WMI3"/>
<accession>L9WMI3</accession>
<proteinExistence type="predicted"/>
<comment type="caution">
    <text evidence="1">The sequence shown here is derived from an EMBL/GenBank/DDBJ whole genome shotgun (WGS) entry which is preliminary data.</text>
</comment>
<protein>
    <submittedName>
        <fullName evidence="1">Uncharacterized protein</fullName>
    </submittedName>
</protein>
<gene>
    <name evidence="1" type="ORF">C494_04850</name>
</gene>
<dbReference type="EMBL" id="AOHY01000010">
    <property type="protein sequence ID" value="ELY50679.1"/>
    <property type="molecule type" value="Genomic_DNA"/>
</dbReference>
<organism evidence="1 2">
    <name type="scientific">Natronorubrum bangense JCM 10635</name>
    <dbReference type="NCBI Taxonomy" id="1227500"/>
    <lineage>
        <taxon>Archaea</taxon>
        <taxon>Methanobacteriati</taxon>
        <taxon>Methanobacteriota</taxon>
        <taxon>Stenosarchaea group</taxon>
        <taxon>Halobacteria</taxon>
        <taxon>Halobacteriales</taxon>
        <taxon>Natrialbaceae</taxon>
        <taxon>Natronorubrum</taxon>
    </lineage>
</organism>
<evidence type="ECO:0000313" key="1">
    <source>
        <dbReference type="EMBL" id="ELY50679.1"/>
    </source>
</evidence>
<name>L9WMI3_9EURY</name>
<reference evidence="1 2" key="1">
    <citation type="journal article" date="2014" name="PLoS Genet.">
        <title>Phylogenetically driven sequencing of extremely halophilic archaea reveals strategies for static and dynamic osmo-response.</title>
        <authorList>
            <person name="Becker E.A."/>
            <person name="Seitzer P.M."/>
            <person name="Tritt A."/>
            <person name="Larsen D."/>
            <person name="Krusor M."/>
            <person name="Yao A.I."/>
            <person name="Wu D."/>
            <person name="Madern D."/>
            <person name="Eisen J.A."/>
            <person name="Darling A.E."/>
            <person name="Facciotti M.T."/>
        </authorList>
    </citation>
    <scope>NUCLEOTIDE SEQUENCE [LARGE SCALE GENOMIC DNA]</scope>
    <source>
        <strain evidence="1 2">JCM 10635</strain>
    </source>
</reference>
<dbReference type="PATRIC" id="fig|1227500.6.peg.982"/>
<keyword evidence="2" id="KW-1185">Reference proteome</keyword>
<sequence>MPDSSSFLDVSVTPDQRPYQLNRGTPIALTAVLAHFVRSRVVPPRSLSAVLTHFVRSEPRTFRTASRRAMGCTVTGSSDDSRA</sequence>